<sequence>MVDTVYRLITENMEQVYADKPGLRYRGADGQIVTVTFGAYAQDIRRCAGWLEEALRGAAGRRVCLLGHNSYPYAVAILALLAAETVQVPLNQNKSWEELAYELDLVEPDAILWDGADYPWRDQLLAAYGGRLLPIDGYAGCAPAALHEAADPKALSMIMFTSGTTGRSKGVMLNQWSIMVTGRDSICSWPPMVARAKAMGIPDEKFQLNHFSTLPLFHIAAYANLLHWPLYGTATNLADARTFYRDLADMPSESMAVVPAIAEMLHRDILRDRRDKLGPLWILMCSAAAFPRQTLLDLRDRGILIVQNYGMTETGSGGLVNEAQDDRHIATAGHTIPCMEYKLDGGELCMKGECLMLGYYKDPAATAEAIDAEGWLHTGDLARVDGEDFYTITGRKKNLIILGSGENVSPEELEGLLAACPAIKECIVREMGQKIGACICCDIAQQEEVRAYITELNRTLPLYKRIAAVEFSAGPLPRNAAGKLLRK</sequence>
<dbReference type="AlphaFoldDB" id="A0A9D1Q8H0"/>
<reference evidence="2" key="2">
    <citation type="submission" date="2021-04" db="EMBL/GenBank/DDBJ databases">
        <authorList>
            <person name="Gilroy R."/>
        </authorList>
    </citation>
    <scope>NUCLEOTIDE SEQUENCE</scope>
    <source>
        <strain evidence="2">ChiHcolR34-3080</strain>
    </source>
</reference>
<dbReference type="InterPro" id="IPR020845">
    <property type="entry name" value="AMP-binding_CS"/>
</dbReference>
<proteinExistence type="predicted"/>
<accession>A0A9D1Q8H0</accession>
<feature type="domain" description="AMP-dependent synthetase/ligase" evidence="1">
    <location>
        <begin position="17"/>
        <end position="360"/>
    </location>
</feature>
<dbReference type="InterPro" id="IPR000873">
    <property type="entry name" value="AMP-dep_synth/lig_dom"/>
</dbReference>
<dbReference type="GO" id="GO:0016405">
    <property type="term" value="F:CoA-ligase activity"/>
    <property type="evidence" value="ECO:0007669"/>
    <property type="project" value="TreeGrafter"/>
</dbReference>
<comment type="caution">
    <text evidence="2">The sequence shown here is derived from an EMBL/GenBank/DDBJ whole genome shotgun (WGS) entry which is preliminary data.</text>
</comment>
<organism evidence="2 3">
    <name type="scientific">Candidatus Faecalibacterium intestinigallinarum</name>
    <dbReference type="NCBI Taxonomy" id="2838581"/>
    <lineage>
        <taxon>Bacteria</taxon>
        <taxon>Bacillati</taxon>
        <taxon>Bacillota</taxon>
        <taxon>Clostridia</taxon>
        <taxon>Eubacteriales</taxon>
        <taxon>Oscillospiraceae</taxon>
        <taxon>Faecalibacterium</taxon>
    </lineage>
</organism>
<name>A0A9D1Q8H0_9FIRM</name>
<dbReference type="InterPro" id="IPR042099">
    <property type="entry name" value="ANL_N_sf"/>
</dbReference>
<dbReference type="Gene3D" id="3.40.50.12780">
    <property type="entry name" value="N-terminal domain of ligase-like"/>
    <property type="match status" value="1"/>
</dbReference>
<dbReference type="Proteomes" id="UP000823933">
    <property type="component" value="Unassembled WGS sequence"/>
</dbReference>
<dbReference type="InterPro" id="IPR045851">
    <property type="entry name" value="AMP-bd_C_sf"/>
</dbReference>
<dbReference type="Pfam" id="PF00501">
    <property type="entry name" value="AMP-binding"/>
    <property type="match status" value="1"/>
</dbReference>
<evidence type="ECO:0000259" key="1">
    <source>
        <dbReference type="Pfam" id="PF00501"/>
    </source>
</evidence>
<dbReference type="EMBL" id="DXHQ01000012">
    <property type="protein sequence ID" value="HIW07959.1"/>
    <property type="molecule type" value="Genomic_DNA"/>
</dbReference>
<dbReference type="Gene3D" id="3.30.300.30">
    <property type="match status" value="1"/>
</dbReference>
<dbReference type="SUPFAM" id="SSF56801">
    <property type="entry name" value="Acetyl-CoA synthetase-like"/>
    <property type="match status" value="1"/>
</dbReference>
<evidence type="ECO:0000313" key="2">
    <source>
        <dbReference type="EMBL" id="HIW07959.1"/>
    </source>
</evidence>
<evidence type="ECO:0000313" key="3">
    <source>
        <dbReference type="Proteomes" id="UP000823933"/>
    </source>
</evidence>
<dbReference type="PROSITE" id="PS00455">
    <property type="entry name" value="AMP_BINDING"/>
    <property type="match status" value="1"/>
</dbReference>
<dbReference type="PANTHER" id="PTHR24096">
    <property type="entry name" value="LONG-CHAIN-FATTY-ACID--COA LIGASE"/>
    <property type="match status" value="1"/>
</dbReference>
<gene>
    <name evidence="2" type="ORF">H9890_00990</name>
</gene>
<reference evidence="2" key="1">
    <citation type="journal article" date="2021" name="PeerJ">
        <title>Extensive microbial diversity within the chicken gut microbiome revealed by metagenomics and culture.</title>
        <authorList>
            <person name="Gilroy R."/>
            <person name="Ravi A."/>
            <person name="Getino M."/>
            <person name="Pursley I."/>
            <person name="Horton D.L."/>
            <person name="Alikhan N.F."/>
            <person name="Baker D."/>
            <person name="Gharbi K."/>
            <person name="Hall N."/>
            <person name="Watson M."/>
            <person name="Adriaenssens E.M."/>
            <person name="Foster-Nyarko E."/>
            <person name="Jarju S."/>
            <person name="Secka A."/>
            <person name="Antonio M."/>
            <person name="Oren A."/>
            <person name="Chaudhuri R.R."/>
            <person name="La Ragione R."/>
            <person name="Hildebrand F."/>
            <person name="Pallen M.J."/>
        </authorList>
    </citation>
    <scope>NUCLEOTIDE SEQUENCE</scope>
    <source>
        <strain evidence="2">ChiHcolR34-3080</strain>
    </source>
</reference>
<keyword evidence="2" id="KW-0436">Ligase</keyword>
<protein>
    <submittedName>
        <fullName evidence="2">Acyl--CoA ligase</fullName>
    </submittedName>
</protein>